<dbReference type="Proteomes" id="UP001345219">
    <property type="component" value="Chromosome 19"/>
</dbReference>
<sequence length="317" mass="35656">MAGCFSFTESRNWCYRSAFKRAGLRSSLTDLGDGTVIHCWVPKNRDGSCPDLLLIHGLGVNALWQWGDVVGHFSSHFNVYVPDLLFFGDSFTARSERSESFQAMCIMRVVEAHSVKRMSVVGVSYGGFVGYSMAAQYTEAVERLVICCAAVCMEDRDLKDGVFRISDVEEAAEILVPQTPDRLRELMGFALYRAPLLKLIPSCLLNDFIQVMCADYVEEKKDLIRAIPRDRKISEIPRITQPTLIVWGDHDQVFPLELGHRLKRHIGDNAEMLVIKDAGHALNVEKPGEFCTLLKYFLTGDPLSFPHKARENEGSNC</sequence>
<name>A0AAN7GKW1_9MYRT</name>
<accession>A0AAN7GKW1</accession>
<gene>
    <name evidence="2" type="ORF">SAY87_024455</name>
</gene>
<evidence type="ECO:0000259" key="1">
    <source>
        <dbReference type="Pfam" id="PF12697"/>
    </source>
</evidence>
<dbReference type="Gene3D" id="3.40.50.1820">
    <property type="entry name" value="alpha/beta hydrolase"/>
    <property type="match status" value="1"/>
</dbReference>
<dbReference type="PRINTS" id="PR00111">
    <property type="entry name" value="ABHYDROLASE"/>
</dbReference>
<reference evidence="2 3" key="1">
    <citation type="journal article" date="2023" name="Hortic Res">
        <title>Pangenome of water caltrop reveals structural variations and asymmetric subgenome divergence after allopolyploidization.</title>
        <authorList>
            <person name="Zhang X."/>
            <person name="Chen Y."/>
            <person name="Wang L."/>
            <person name="Yuan Y."/>
            <person name="Fang M."/>
            <person name="Shi L."/>
            <person name="Lu R."/>
            <person name="Comes H.P."/>
            <person name="Ma Y."/>
            <person name="Chen Y."/>
            <person name="Huang G."/>
            <person name="Zhou Y."/>
            <person name="Zheng Z."/>
            <person name="Qiu Y."/>
        </authorList>
    </citation>
    <scope>NUCLEOTIDE SEQUENCE [LARGE SCALE GENOMIC DNA]</scope>
    <source>
        <tissue evidence="2">Roots</tissue>
    </source>
</reference>
<dbReference type="SUPFAM" id="SSF53474">
    <property type="entry name" value="alpha/beta-Hydrolases"/>
    <property type="match status" value="1"/>
</dbReference>
<dbReference type="InterPro" id="IPR052370">
    <property type="entry name" value="Meta-cleavage_hydrolase"/>
</dbReference>
<protein>
    <recommendedName>
        <fullName evidence="1">AB hydrolase-1 domain-containing protein</fullName>
    </recommendedName>
</protein>
<dbReference type="InterPro" id="IPR000073">
    <property type="entry name" value="AB_hydrolase_1"/>
</dbReference>
<evidence type="ECO:0000313" key="2">
    <source>
        <dbReference type="EMBL" id="KAK4740867.1"/>
    </source>
</evidence>
<dbReference type="InterPro" id="IPR029058">
    <property type="entry name" value="AB_hydrolase_fold"/>
</dbReference>
<evidence type="ECO:0000313" key="3">
    <source>
        <dbReference type="Proteomes" id="UP001345219"/>
    </source>
</evidence>
<dbReference type="PANTHER" id="PTHR43139:SF59">
    <property type="entry name" value="ALPHA_BETA-HYDROLASES SUPERFAMILY PROTEIN"/>
    <property type="match status" value="1"/>
</dbReference>
<dbReference type="EMBL" id="JAXIOK010000024">
    <property type="protein sequence ID" value="KAK4740867.1"/>
    <property type="molecule type" value="Genomic_DNA"/>
</dbReference>
<feature type="domain" description="AB hydrolase-1" evidence="1">
    <location>
        <begin position="52"/>
        <end position="291"/>
    </location>
</feature>
<proteinExistence type="predicted"/>
<keyword evidence="3" id="KW-1185">Reference proteome</keyword>
<dbReference type="AlphaFoldDB" id="A0AAN7GKW1"/>
<organism evidence="2 3">
    <name type="scientific">Trapa incisa</name>
    <dbReference type="NCBI Taxonomy" id="236973"/>
    <lineage>
        <taxon>Eukaryota</taxon>
        <taxon>Viridiplantae</taxon>
        <taxon>Streptophyta</taxon>
        <taxon>Embryophyta</taxon>
        <taxon>Tracheophyta</taxon>
        <taxon>Spermatophyta</taxon>
        <taxon>Magnoliopsida</taxon>
        <taxon>eudicotyledons</taxon>
        <taxon>Gunneridae</taxon>
        <taxon>Pentapetalae</taxon>
        <taxon>rosids</taxon>
        <taxon>malvids</taxon>
        <taxon>Myrtales</taxon>
        <taxon>Lythraceae</taxon>
        <taxon>Trapa</taxon>
    </lineage>
</organism>
<dbReference type="Pfam" id="PF12697">
    <property type="entry name" value="Abhydrolase_6"/>
    <property type="match status" value="1"/>
</dbReference>
<dbReference type="PANTHER" id="PTHR43139">
    <property type="entry name" value="SI:DKEY-122A22.2"/>
    <property type="match status" value="1"/>
</dbReference>
<comment type="caution">
    <text evidence="2">The sequence shown here is derived from an EMBL/GenBank/DDBJ whole genome shotgun (WGS) entry which is preliminary data.</text>
</comment>